<reference evidence="2" key="1">
    <citation type="journal article" date="2019" name="Int. J. Syst. Evol. Microbiol.">
        <title>The Global Catalogue of Microorganisms (GCM) 10K type strain sequencing project: providing services to taxonomists for standard genome sequencing and annotation.</title>
        <authorList>
            <consortium name="The Broad Institute Genomics Platform"/>
            <consortium name="The Broad Institute Genome Sequencing Center for Infectious Disease"/>
            <person name="Wu L."/>
            <person name="Ma J."/>
        </authorList>
    </citation>
    <scope>NUCLEOTIDE SEQUENCE [LARGE SCALE GENOMIC DNA]</scope>
    <source>
        <strain evidence="2">CGMCC 1.12286</strain>
    </source>
</reference>
<proteinExistence type="predicted"/>
<gene>
    <name evidence="1" type="ORF">ACFSB2_20495</name>
</gene>
<keyword evidence="2" id="KW-1185">Reference proteome</keyword>
<evidence type="ECO:0000313" key="1">
    <source>
        <dbReference type="EMBL" id="MFD1677058.1"/>
    </source>
</evidence>
<comment type="caution">
    <text evidence="1">The sequence shown here is derived from an EMBL/GenBank/DDBJ whole genome shotgun (WGS) entry which is preliminary data.</text>
</comment>
<dbReference type="EMBL" id="JBHUCX010000083">
    <property type="protein sequence ID" value="MFD1677058.1"/>
    <property type="molecule type" value="Genomic_DNA"/>
</dbReference>
<sequence>MTQLEFFKTFGTAIVSTIKDEQLAMKVVSKAWMMHRRKTQKRIA</sequence>
<name>A0ABW4JN63_9BACL</name>
<dbReference type="Proteomes" id="UP001597079">
    <property type="component" value="Unassembled WGS sequence"/>
</dbReference>
<dbReference type="RefSeq" id="WP_377944967.1">
    <property type="nucleotide sequence ID" value="NZ_JBHUCX010000083.1"/>
</dbReference>
<organism evidence="1 2">
    <name type="scientific">Alicyclobacillus fodiniaquatilis</name>
    <dbReference type="NCBI Taxonomy" id="1661150"/>
    <lineage>
        <taxon>Bacteria</taxon>
        <taxon>Bacillati</taxon>
        <taxon>Bacillota</taxon>
        <taxon>Bacilli</taxon>
        <taxon>Bacillales</taxon>
        <taxon>Alicyclobacillaceae</taxon>
        <taxon>Alicyclobacillus</taxon>
    </lineage>
</organism>
<accession>A0ABW4JN63</accession>
<evidence type="ECO:0000313" key="2">
    <source>
        <dbReference type="Proteomes" id="UP001597079"/>
    </source>
</evidence>
<protein>
    <submittedName>
        <fullName evidence="1">Uncharacterized protein</fullName>
    </submittedName>
</protein>